<dbReference type="AlphaFoldDB" id="A0AAW1IHV1"/>
<dbReference type="PANTHER" id="PTHR40891:SF1">
    <property type="entry name" value="DUF295 DOMAIN-CONTAINING PROTEIN"/>
    <property type="match status" value="1"/>
</dbReference>
<protein>
    <recommendedName>
        <fullName evidence="1">KIB1-4 beta-propeller domain-containing protein</fullName>
    </recommendedName>
</protein>
<dbReference type="PANTHER" id="PTHR40891">
    <property type="entry name" value="DUF295 DOMAIN-CONTAINING PROTEIN"/>
    <property type="match status" value="1"/>
</dbReference>
<feature type="domain" description="KIB1-4 beta-propeller" evidence="1">
    <location>
        <begin position="41"/>
        <end position="312"/>
    </location>
</feature>
<dbReference type="Pfam" id="PF03478">
    <property type="entry name" value="Beta-prop_KIB1-4"/>
    <property type="match status" value="1"/>
</dbReference>
<organism evidence="2 3">
    <name type="scientific">Saponaria officinalis</name>
    <name type="common">Common soapwort</name>
    <name type="synonym">Lychnis saponaria</name>
    <dbReference type="NCBI Taxonomy" id="3572"/>
    <lineage>
        <taxon>Eukaryota</taxon>
        <taxon>Viridiplantae</taxon>
        <taxon>Streptophyta</taxon>
        <taxon>Embryophyta</taxon>
        <taxon>Tracheophyta</taxon>
        <taxon>Spermatophyta</taxon>
        <taxon>Magnoliopsida</taxon>
        <taxon>eudicotyledons</taxon>
        <taxon>Gunneridae</taxon>
        <taxon>Pentapetalae</taxon>
        <taxon>Caryophyllales</taxon>
        <taxon>Caryophyllaceae</taxon>
        <taxon>Caryophylleae</taxon>
        <taxon>Saponaria</taxon>
    </lineage>
</organism>
<keyword evidence="3" id="KW-1185">Reference proteome</keyword>
<dbReference type="InterPro" id="IPR005174">
    <property type="entry name" value="KIB1-4_b-propeller"/>
</dbReference>
<reference evidence="2" key="1">
    <citation type="submission" date="2024-03" db="EMBL/GenBank/DDBJ databases">
        <title>WGS assembly of Saponaria officinalis var. Norfolk2.</title>
        <authorList>
            <person name="Jenkins J."/>
            <person name="Shu S."/>
            <person name="Grimwood J."/>
            <person name="Barry K."/>
            <person name="Goodstein D."/>
            <person name="Schmutz J."/>
            <person name="Leebens-Mack J."/>
            <person name="Osbourn A."/>
        </authorList>
    </citation>
    <scope>NUCLEOTIDE SEQUENCE [LARGE SCALE GENOMIC DNA]</scope>
    <source>
        <strain evidence="2">JIC</strain>
    </source>
</reference>
<comment type="caution">
    <text evidence="2">The sequence shown here is derived from an EMBL/GenBank/DDBJ whole genome shotgun (WGS) entry which is preliminary data.</text>
</comment>
<sequence>MEGIQDDKYSVPPLTESPWLITTHSHQRLNKLEKQTFRTNAKTYVKTIPELHRNIILGAHQGWLILRDRVNFTFYSVWNPVTSQLIRLPELEEDDDGFILPSACIFTSSPNNPELTCVLVLFFKGGLMFSCRPTMSCNCNWVKQTLELYGISADIIMADVIEGVIYAYACTQEADRDGRCNHFVRMDVVPQNCSDDSNYSITLEPMTLEFPNLKINFPDDHRYREYMVECYGVLYYMYIWIWVDVFDDDPKYMDIVKVMVWKLDFSKMEWIKIDSLKNRALLVDTRSCTWCPAPAPSIDENCIYILEESRLYSYNLQDDSYTVLFYPSFSPDPTFVQFFDPPVWFMPSSHQRLSLELDQRSRINEKTEDFQGVSSRNSAGRPT</sequence>
<evidence type="ECO:0000313" key="2">
    <source>
        <dbReference type="EMBL" id="KAK9689177.1"/>
    </source>
</evidence>
<dbReference type="Proteomes" id="UP001443914">
    <property type="component" value="Unassembled WGS sequence"/>
</dbReference>
<dbReference type="EMBL" id="JBDFQZ010000009">
    <property type="protein sequence ID" value="KAK9689177.1"/>
    <property type="molecule type" value="Genomic_DNA"/>
</dbReference>
<proteinExistence type="predicted"/>
<accession>A0AAW1IHV1</accession>
<evidence type="ECO:0000313" key="3">
    <source>
        <dbReference type="Proteomes" id="UP001443914"/>
    </source>
</evidence>
<name>A0AAW1IHV1_SAPOF</name>
<evidence type="ECO:0000259" key="1">
    <source>
        <dbReference type="Pfam" id="PF03478"/>
    </source>
</evidence>
<gene>
    <name evidence="2" type="ORF">RND81_09G041100</name>
</gene>